<proteinExistence type="predicted"/>
<keyword evidence="2" id="KW-1185">Reference proteome</keyword>
<sequence length="161" mass="17678">MTESLSTVVREIEVPAAARDLCTHDRIGYQNALLAELDSAADRTAEQWACMVTEGASDEMRAGLLAGWSELGAQLGPLDAPDHVLGWPILRAAPEFALLGVTSTRGFRCQTLVMRDERSVLFASFVQFDTDEGRAVWGQVEHMHTPAMSRLLQEAVDRYTG</sequence>
<comment type="caution">
    <text evidence="1">The sequence shown here is derived from an EMBL/GenBank/DDBJ whole genome shotgun (WGS) entry which is preliminary data.</text>
</comment>
<dbReference type="Proteomes" id="UP000294257">
    <property type="component" value="Unassembled WGS sequence"/>
</dbReference>
<accession>A0A4Q7L519</accession>
<protein>
    <recommendedName>
        <fullName evidence="3">DUF2867 domain-containing protein</fullName>
    </recommendedName>
</protein>
<dbReference type="EMBL" id="SGWQ01000001">
    <property type="protein sequence ID" value="RZS44738.1"/>
    <property type="molecule type" value="Genomic_DNA"/>
</dbReference>
<name>A0A4Q7L519_9PSEU</name>
<gene>
    <name evidence="1" type="ORF">EV193_101615</name>
</gene>
<evidence type="ECO:0008006" key="3">
    <source>
        <dbReference type="Google" id="ProtNLM"/>
    </source>
</evidence>
<reference evidence="1 2" key="1">
    <citation type="submission" date="2019-02" db="EMBL/GenBank/DDBJ databases">
        <title>Genomic Encyclopedia of Type Strains, Phase IV (KMG-IV): sequencing the most valuable type-strain genomes for metagenomic binning, comparative biology and taxonomic classification.</title>
        <authorList>
            <person name="Goeker M."/>
        </authorList>
    </citation>
    <scope>NUCLEOTIDE SEQUENCE [LARGE SCALE GENOMIC DNA]</scope>
    <source>
        <strain evidence="1 2">DSM 101727</strain>
    </source>
</reference>
<dbReference type="OrthoDB" id="3296590at2"/>
<organism evidence="1 2">
    <name type="scientific">Herbihabitans rhizosphaerae</name>
    <dbReference type="NCBI Taxonomy" id="1872711"/>
    <lineage>
        <taxon>Bacteria</taxon>
        <taxon>Bacillati</taxon>
        <taxon>Actinomycetota</taxon>
        <taxon>Actinomycetes</taxon>
        <taxon>Pseudonocardiales</taxon>
        <taxon>Pseudonocardiaceae</taxon>
        <taxon>Herbihabitans</taxon>
    </lineage>
</organism>
<dbReference type="AlphaFoldDB" id="A0A4Q7L519"/>
<dbReference type="RefSeq" id="WP_130342384.1">
    <property type="nucleotide sequence ID" value="NZ_SGWQ01000001.1"/>
</dbReference>
<evidence type="ECO:0000313" key="1">
    <source>
        <dbReference type="EMBL" id="RZS44738.1"/>
    </source>
</evidence>
<evidence type="ECO:0000313" key="2">
    <source>
        <dbReference type="Proteomes" id="UP000294257"/>
    </source>
</evidence>